<reference evidence="9" key="1">
    <citation type="submission" date="2018-10" db="EMBL/GenBank/DDBJ databases">
        <title>Acidithiobacillus sulfuriphilus sp. nov.: an extremely acidophilic sulfur-oxidizing chemolithotroph isolated from a neutral pH environment.</title>
        <authorList>
            <person name="Falagan C."/>
            <person name="Moya-Beltran A."/>
            <person name="Quatrini R."/>
            <person name="Johnson D.B."/>
        </authorList>
    </citation>
    <scope>NUCLEOTIDE SEQUENCE [LARGE SCALE GENOMIC DNA]</scope>
    <source>
        <strain evidence="9">CJ-2</strain>
    </source>
</reference>
<keyword evidence="3 7" id="KW-0378">Hydrolase</keyword>
<dbReference type="CDD" id="cd06529">
    <property type="entry name" value="S24_LexA-like"/>
    <property type="match status" value="1"/>
</dbReference>
<comment type="caution">
    <text evidence="9">The sequence shown here is derived from an EMBL/GenBank/DDBJ whole genome shotgun (WGS) entry which is preliminary data.</text>
</comment>
<evidence type="ECO:0000256" key="3">
    <source>
        <dbReference type="ARBA" id="ARBA00022801"/>
    </source>
</evidence>
<feature type="domain" description="Peptidase S24/S26A/S26B/S26C" evidence="8">
    <location>
        <begin position="31"/>
        <end position="147"/>
    </location>
</feature>
<keyword evidence="4 7" id="KW-0068">Autocatalytic cleavage</keyword>
<evidence type="ECO:0000313" key="9">
    <source>
        <dbReference type="EMBL" id="RNF66457.1"/>
    </source>
</evidence>
<comment type="similarity">
    <text evidence="1 7">Belongs to the peptidase S24 family.</text>
</comment>
<dbReference type="InterPro" id="IPR050077">
    <property type="entry name" value="LexA_repressor"/>
</dbReference>
<dbReference type="OrthoDB" id="9787787at2"/>
<protein>
    <submittedName>
        <fullName evidence="9">Peptidase S24/S26A/S26B</fullName>
    </submittedName>
</protein>
<evidence type="ECO:0000256" key="2">
    <source>
        <dbReference type="ARBA" id="ARBA00022763"/>
    </source>
</evidence>
<keyword evidence="5" id="KW-0234">DNA repair</keyword>
<dbReference type="GO" id="GO:0006355">
    <property type="term" value="P:regulation of DNA-templated transcription"/>
    <property type="evidence" value="ECO:0007669"/>
    <property type="project" value="InterPro"/>
</dbReference>
<dbReference type="GO" id="GO:0003677">
    <property type="term" value="F:DNA binding"/>
    <property type="evidence" value="ECO:0007669"/>
    <property type="project" value="InterPro"/>
</dbReference>
<evidence type="ECO:0000256" key="7">
    <source>
        <dbReference type="RuleBase" id="RU003991"/>
    </source>
</evidence>
<sequence length="158" mass="17114">MPLPVDLMEKLARAGLTVLRPDPDAPDGSFPLFLSRIPAGFPSPADDYLETRLDLNRHCIPHPEATFFLRVSGRSMMDLGILDGDLAVVERSLKPKSGDVVIAAMDGELTVKRLTRQGGGIVLVPGNPEYAPIPAGPDQDLVIWGVVTFVLHRLRGNP</sequence>
<dbReference type="InterPro" id="IPR015927">
    <property type="entry name" value="Peptidase_S24_S26A/B/C"/>
</dbReference>
<dbReference type="RefSeq" id="WP_123102627.1">
    <property type="nucleotide sequence ID" value="NZ_CP127527.1"/>
</dbReference>
<dbReference type="SUPFAM" id="SSF51306">
    <property type="entry name" value="LexA/Signal peptidase"/>
    <property type="match status" value="1"/>
</dbReference>
<dbReference type="AlphaFoldDB" id="A0A3M8RCW8"/>
<proteinExistence type="inferred from homology"/>
<dbReference type="Pfam" id="PF00717">
    <property type="entry name" value="Peptidase_S24"/>
    <property type="match status" value="1"/>
</dbReference>
<evidence type="ECO:0000259" key="8">
    <source>
        <dbReference type="Pfam" id="PF00717"/>
    </source>
</evidence>
<gene>
    <name evidence="9" type="ORF">EC580_04575</name>
</gene>
<evidence type="ECO:0000256" key="6">
    <source>
        <dbReference type="ARBA" id="ARBA00023236"/>
    </source>
</evidence>
<accession>A0A3M8RCW8</accession>
<dbReference type="GO" id="GO:0016787">
    <property type="term" value="F:hydrolase activity"/>
    <property type="evidence" value="ECO:0007669"/>
    <property type="project" value="UniProtKB-KW"/>
</dbReference>
<keyword evidence="6" id="KW-0742">SOS response</keyword>
<dbReference type="Gene3D" id="2.10.109.10">
    <property type="entry name" value="Umud Fragment, subunit A"/>
    <property type="match status" value="1"/>
</dbReference>
<evidence type="ECO:0000256" key="4">
    <source>
        <dbReference type="ARBA" id="ARBA00022813"/>
    </source>
</evidence>
<dbReference type="EMBL" id="RIZI01000139">
    <property type="protein sequence ID" value="RNF66457.1"/>
    <property type="molecule type" value="Genomic_DNA"/>
</dbReference>
<name>A0A3M8RCW8_9PROT</name>
<dbReference type="PANTHER" id="PTHR33516">
    <property type="entry name" value="LEXA REPRESSOR"/>
    <property type="match status" value="1"/>
</dbReference>
<evidence type="ECO:0000256" key="5">
    <source>
        <dbReference type="ARBA" id="ARBA00023204"/>
    </source>
</evidence>
<dbReference type="InterPro" id="IPR006197">
    <property type="entry name" value="Peptidase_S24_LexA"/>
</dbReference>
<dbReference type="PRINTS" id="PR00726">
    <property type="entry name" value="LEXASERPTASE"/>
</dbReference>
<dbReference type="InterPro" id="IPR039418">
    <property type="entry name" value="LexA-like"/>
</dbReference>
<organism evidence="9">
    <name type="scientific">Acidithiobacillus sulfuriphilus</name>
    <dbReference type="NCBI Taxonomy" id="1867749"/>
    <lineage>
        <taxon>Bacteria</taxon>
        <taxon>Pseudomonadati</taxon>
        <taxon>Pseudomonadota</taxon>
        <taxon>Acidithiobacillia</taxon>
        <taxon>Acidithiobacillales</taxon>
        <taxon>Acidithiobacillaceae</taxon>
        <taxon>Acidithiobacillus</taxon>
    </lineage>
</organism>
<evidence type="ECO:0000256" key="1">
    <source>
        <dbReference type="ARBA" id="ARBA00007484"/>
    </source>
</evidence>
<dbReference type="InterPro" id="IPR036286">
    <property type="entry name" value="LexA/Signal_pep-like_sf"/>
</dbReference>
<dbReference type="PANTHER" id="PTHR33516:SF2">
    <property type="entry name" value="LEXA REPRESSOR-RELATED"/>
    <property type="match status" value="1"/>
</dbReference>
<dbReference type="GO" id="GO:0009432">
    <property type="term" value="P:SOS response"/>
    <property type="evidence" value="ECO:0007669"/>
    <property type="project" value="UniProtKB-KW"/>
</dbReference>
<dbReference type="GO" id="GO:0006281">
    <property type="term" value="P:DNA repair"/>
    <property type="evidence" value="ECO:0007669"/>
    <property type="project" value="UniProtKB-KW"/>
</dbReference>
<dbReference type="NCBIfam" id="NF007621">
    <property type="entry name" value="PRK10276.1"/>
    <property type="match status" value="1"/>
</dbReference>
<keyword evidence="2" id="KW-0227">DNA damage</keyword>